<proteinExistence type="inferred from homology"/>
<evidence type="ECO:0000313" key="8">
    <source>
        <dbReference type="EMBL" id="MFC4076998.1"/>
    </source>
</evidence>
<reference evidence="9" key="1">
    <citation type="journal article" date="2019" name="Int. J. Syst. Evol. Microbiol.">
        <title>The Global Catalogue of Microorganisms (GCM) 10K type strain sequencing project: providing services to taxonomists for standard genome sequencing and annotation.</title>
        <authorList>
            <consortium name="The Broad Institute Genomics Platform"/>
            <consortium name="The Broad Institute Genome Sequencing Center for Infectious Disease"/>
            <person name="Wu L."/>
            <person name="Ma J."/>
        </authorList>
    </citation>
    <scope>NUCLEOTIDE SEQUENCE [LARGE SCALE GENOMIC DNA]</scope>
    <source>
        <strain evidence="9">IBRC-M 10813</strain>
    </source>
</reference>
<dbReference type="NCBIfam" id="NF001080">
    <property type="entry name" value="PRK00121.2-2"/>
    <property type="match status" value="1"/>
</dbReference>
<dbReference type="InterPro" id="IPR029063">
    <property type="entry name" value="SAM-dependent_MTases_sf"/>
</dbReference>
<keyword evidence="6 7" id="KW-0819">tRNA processing</keyword>
<dbReference type="PANTHER" id="PTHR23417">
    <property type="entry name" value="3-DEOXY-D-MANNO-OCTULOSONIC-ACID TRANSFERASE/TRNA GUANINE-N 7 - -METHYLTRANSFERASE"/>
    <property type="match status" value="1"/>
</dbReference>
<feature type="binding site" evidence="7">
    <location>
        <begin position="192"/>
        <end position="195"/>
    </location>
    <ligand>
        <name>substrate</name>
    </ligand>
</feature>
<gene>
    <name evidence="7 8" type="primary">trmB</name>
    <name evidence="8" type="ORF">ACFOUO_09245</name>
</gene>
<comment type="function">
    <text evidence="2 7">Catalyzes the formation of N(7)-methylguanine at position 46 (m7G46) in tRNA.</text>
</comment>
<dbReference type="PROSITE" id="PS51625">
    <property type="entry name" value="SAM_MT_TRMB"/>
    <property type="match status" value="1"/>
</dbReference>
<organism evidence="8 9">
    <name type="scientific">Salinithrix halophila</name>
    <dbReference type="NCBI Taxonomy" id="1485204"/>
    <lineage>
        <taxon>Bacteria</taxon>
        <taxon>Bacillati</taxon>
        <taxon>Bacillota</taxon>
        <taxon>Bacilli</taxon>
        <taxon>Bacillales</taxon>
        <taxon>Thermoactinomycetaceae</taxon>
        <taxon>Salinithrix</taxon>
    </lineage>
</organism>
<dbReference type="HAMAP" id="MF_01057">
    <property type="entry name" value="tRNA_methyltr_TrmB"/>
    <property type="match status" value="1"/>
</dbReference>
<evidence type="ECO:0000256" key="5">
    <source>
        <dbReference type="ARBA" id="ARBA00022691"/>
    </source>
</evidence>
<feature type="binding site" evidence="7">
    <location>
        <position position="68"/>
    </location>
    <ligand>
        <name>S-adenosyl-L-methionine</name>
        <dbReference type="ChEBI" id="CHEBI:59789"/>
    </ligand>
</feature>
<comment type="caution">
    <text evidence="7">Lacks conserved residue(s) required for the propagation of feature annotation.</text>
</comment>
<feature type="binding site" evidence="7">
    <location>
        <position position="154"/>
    </location>
    <ligand>
        <name>substrate</name>
    </ligand>
</feature>
<dbReference type="CDD" id="cd02440">
    <property type="entry name" value="AdoMet_MTases"/>
    <property type="match status" value="1"/>
</dbReference>
<evidence type="ECO:0000256" key="6">
    <source>
        <dbReference type="ARBA" id="ARBA00022694"/>
    </source>
</evidence>
<accession>A0ABV8JEZ6</accession>
<keyword evidence="9" id="KW-1185">Reference proteome</keyword>
<comment type="catalytic activity">
    <reaction evidence="1 7">
        <text>guanosine(46) in tRNA + S-adenosyl-L-methionine = N(7)-methylguanosine(46) in tRNA + S-adenosyl-L-homocysteine</text>
        <dbReference type="Rhea" id="RHEA:42708"/>
        <dbReference type="Rhea" id="RHEA-COMP:10188"/>
        <dbReference type="Rhea" id="RHEA-COMP:10189"/>
        <dbReference type="ChEBI" id="CHEBI:57856"/>
        <dbReference type="ChEBI" id="CHEBI:59789"/>
        <dbReference type="ChEBI" id="CHEBI:74269"/>
        <dbReference type="ChEBI" id="CHEBI:74480"/>
        <dbReference type="EC" id="2.1.1.33"/>
    </reaction>
</comment>
<dbReference type="Proteomes" id="UP001595843">
    <property type="component" value="Unassembled WGS sequence"/>
</dbReference>
<dbReference type="RefSeq" id="WP_380704435.1">
    <property type="nucleotide sequence ID" value="NZ_JBHSAP010000009.1"/>
</dbReference>
<keyword evidence="3 7" id="KW-0489">Methyltransferase</keyword>
<evidence type="ECO:0000313" key="9">
    <source>
        <dbReference type="Proteomes" id="UP001595843"/>
    </source>
</evidence>
<dbReference type="InterPro" id="IPR055361">
    <property type="entry name" value="tRNA_methyltr_TrmB_bact"/>
</dbReference>
<dbReference type="EC" id="2.1.1.33" evidence="7"/>
<evidence type="ECO:0000256" key="1">
    <source>
        <dbReference type="ARBA" id="ARBA00000142"/>
    </source>
</evidence>
<dbReference type="NCBIfam" id="TIGR00091">
    <property type="entry name" value="tRNA (guanosine(46)-N7)-methyltransferase TrmB"/>
    <property type="match status" value="1"/>
</dbReference>
<feature type="binding site" evidence="7">
    <location>
        <position position="118"/>
    </location>
    <ligand>
        <name>S-adenosyl-L-methionine</name>
        <dbReference type="ChEBI" id="CHEBI:59789"/>
    </ligand>
</feature>
<comment type="pathway">
    <text evidence="7">tRNA modification; N(7)-methylguanine-tRNA biosynthesis.</text>
</comment>
<dbReference type="EMBL" id="JBHSAP010000009">
    <property type="protein sequence ID" value="MFC4076998.1"/>
    <property type="molecule type" value="Genomic_DNA"/>
</dbReference>
<dbReference type="SUPFAM" id="SSF53335">
    <property type="entry name" value="S-adenosyl-L-methionine-dependent methyltransferases"/>
    <property type="match status" value="1"/>
</dbReference>
<dbReference type="InterPro" id="IPR003358">
    <property type="entry name" value="tRNA_(Gua-N-7)_MeTrfase_Trmb"/>
</dbReference>
<feature type="binding site" evidence="7">
    <location>
        <position position="96"/>
    </location>
    <ligand>
        <name>S-adenosyl-L-methionine</name>
        <dbReference type="ChEBI" id="CHEBI:59789"/>
    </ligand>
</feature>
<keyword evidence="4 7" id="KW-0808">Transferase</keyword>
<comment type="similarity">
    <text evidence="7">Belongs to the class I-like SAM-binding methyltransferase superfamily. TrmB family.</text>
</comment>
<sequence>MRLRRKPQAQQMVRKHPRVILDPERVRGYWKAFFGNNHPLFLELGTGKGQFLSRACQQHTEINWIGVERIEEVLLHALQKADETGCGGNLRFLWLDAKKLDEVFAEGEVDRIHLHFSDPWPKKRHAKRRLTDRRFLEQYRRMLKKDGFLQLKTDNEDLFNFSLEELAKGGFQVTDSTSDLYDSSFDQENIPTEYEEKFTSQGMPIHFLRARHM</sequence>
<dbReference type="PANTHER" id="PTHR23417:SF14">
    <property type="entry name" value="PENTACOTRIPEPTIDE-REPEAT REGION OF PRORP DOMAIN-CONTAINING PROTEIN"/>
    <property type="match status" value="1"/>
</dbReference>
<feature type="binding site" evidence="7">
    <location>
        <position position="122"/>
    </location>
    <ligand>
        <name>substrate</name>
    </ligand>
</feature>
<protein>
    <recommendedName>
        <fullName evidence="7">tRNA (guanine-N(7)-)-methyltransferase</fullName>
        <ecNumber evidence="7">2.1.1.33</ecNumber>
    </recommendedName>
    <alternativeName>
        <fullName evidence="7">tRNA (guanine(46)-N(7))-methyltransferase</fullName>
    </alternativeName>
    <alternativeName>
        <fullName evidence="7">tRNA(m7G46)-methyltransferase</fullName>
    </alternativeName>
</protein>
<comment type="caution">
    <text evidence="8">The sequence shown here is derived from an EMBL/GenBank/DDBJ whole genome shotgun (WGS) entry which is preliminary data.</text>
</comment>
<dbReference type="GO" id="GO:0008176">
    <property type="term" value="F:tRNA (guanine(46)-N7)-methyltransferase activity"/>
    <property type="evidence" value="ECO:0007669"/>
    <property type="project" value="UniProtKB-EC"/>
</dbReference>
<evidence type="ECO:0000256" key="4">
    <source>
        <dbReference type="ARBA" id="ARBA00022679"/>
    </source>
</evidence>
<name>A0ABV8JEZ6_9BACL</name>
<evidence type="ECO:0000256" key="3">
    <source>
        <dbReference type="ARBA" id="ARBA00022603"/>
    </source>
</evidence>
<evidence type="ECO:0000256" key="2">
    <source>
        <dbReference type="ARBA" id="ARBA00003015"/>
    </source>
</evidence>
<dbReference type="Gene3D" id="3.40.50.150">
    <property type="entry name" value="Vaccinia Virus protein VP39"/>
    <property type="match status" value="1"/>
</dbReference>
<dbReference type="Pfam" id="PF02390">
    <property type="entry name" value="Methyltransf_4"/>
    <property type="match status" value="1"/>
</dbReference>
<evidence type="ECO:0000256" key="7">
    <source>
        <dbReference type="HAMAP-Rule" id="MF_01057"/>
    </source>
</evidence>
<keyword evidence="5 7" id="KW-0949">S-adenosyl-L-methionine</keyword>
<feature type="binding site" evidence="7">
    <location>
        <position position="43"/>
    </location>
    <ligand>
        <name>S-adenosyl-L-methionine</name>
        <dbReference type="ChEBI" id="CHEBI:59789"/>
    </ligand>
</feature>